<dbReference type="PANTHER" id="PTHR43047:SF66">
    <property type="entry name" value="HISKA"/>
    <property type="match status" value="1"/>
</dbReference>
<dbReference type="InterPro" id="IPR003594">
    <property type="entry name" value="HATPase_dom"/>
</dbReference>
<dbReference type="PANTHER" id="PTHR43047">
    <property type="entry name" value="TWO-COMPONENT HISTIDINE PROTEIN KINASE"/>
    <property type="match status" value="1"/>
</dbReference>
<feature type="compositionally biased region" description="Basic and acidic residues" evidence="7">
    <location>
        <begin position="747"/>
        <end position="756"/>
    </location>
</feature>
<feature type="compositionally biased region" description="Pro residues" evidence="7">
    <location>
        <begin position="894"/>
        <end position="915"/>
    </location>
</feature>
<feature type="region of interest" description="Disordered" evidence="7">
    <location>
        <begin position="107"/>
        <end position="137"/>
    </location>
</feature>
<dbReference type="InterPro" id="IPR011006">
    <property type="entry name" value="CheY-like_superfamily"/>
</dbReference>
<feature type="region of interest" description="Disordered" evidence="7">
    <location>
        <begin position="1073"/>
        <end position="1131"/>
    </location>
</feature>
<feature type="compositionally biased region" description="Polar residues" evidence="7">
    <location>
        <begin position="109"/>
        <end position="120"/>
    </location>
</feature>
<organism evidence="11 12">
    <name type="scientific">Exidia glandulosa HHB12029</name>
    <dbReference type="NCBI Taxonomy" id="1314781"/>
    <lineage>
        <taxon>Eukaryota</taxon>
        <taxon>Fungi</taxon>
        <taxon>Dikarya</taxon>
        <taxon>Basidiomycota</taxon>
        <taxon>Agaricomycotina</taxon>
        <taxon>Agaricomycetes</taxon>
        <taxon>Auriculariales</taxon>
        <taxon>Exidiaceae</taxon>
        <taxon>Exidia</taxon>
    </lineage>
</organism>
<feature type="compositionally biased region" description="Low complexity" evidence="7">
    <location>
        <begin position="827"/>
        <end position="838"/>
    </location>
</feature>
<feature type="transmembrane region" description="Helical" evidence="8">
    <location>
        <begin position="324"/>
        <end position="340"/>
    </location>
</feature>
<dbReference type="SMART" id="SM00448">
    <property type="entry name" value="REC"/>
    <property type="match status" value="1"/>
</dbReference>
<dbReference type="PROSITE" id="PS50109">
    <property type="entry name" value="HIS_KIN"/>
    <property type="match status" value="1"/>
</dbReference>
<evidence type="ECO:0000256" key="5">
    <source>
        <dbReference type="ARBA" id="ARBA00022777"/>
    </source>
</evidence>
<evidence type="ECO:0000259" key="10">
    <source>
        <dbReference type="PROSITE" id="PS50110"/>
    </source>
</evidence>
<feature type="compositionally biased region" description="Basic and acidic residues" evidence="7">
    <location>
        <begin position="1084"/>
        <end position="1098"/>
    </location>
</feature>
<dbReference type="SMART" id="SM00388">
    <property type="entry name" value="HisKA"/>
    <property type="match status" value="1"/>
</dbReference>
<dbReference type="SUPFAM" id="SSF55874">
    <property type="entry name" value="ATPase domain of HSP90 chaperone/DNA topoisomerase II/histidine kinase"/>
    <property type="match status" value="1"/>
</dbReference>
<dbReference type="STRING" id="1314781.A0A165ESQ1"/>
<comment type="catalytic activity">
    <reaction evidence="1">
        <text>ATP + protein L-histidine = ADP + protein N-phospho-L-histidine.</text>
        <dbReference type="EC" id="2.7.13.3"/>
    </reaction>
</comment>
<dbReference type="PRINTS" id="PR00344">
    <property type="entry name" value="BCTRLSENSOR"/>
</dbReference>
<dbReference type="CDD" id="cd00082">
    <property type="entry name" value="HisKA"/>
    <property type="match status" value="1"/>
</dbReference>
<gene>
    <name evidence="11" type="ORF">EXIGLDRAFT_723615</name>
</gene>
<keyword evidence="3 6" id="KW-0597">Phosphoprotein</keyword>
<dbReference type="PROSITE" id="PS50110">
    <property type="entry name" value="RESPONSE_REGULATORY"/>
    <property type="match status" value="1"/>
</dbReference>
<feature type="compositionally biased region" description="Pro residues" evidence="7">
    <location>
        <begin position="839"/>
        <end position="850"/>
    </location>
</feature>
<dbReference type="InterPro" id="IPR036097">
    <property type="entry name" value="HisK_dim/P_sf"/>
</dbReference>
<feature type="domain" description="Histidine kinase" evidence="9">
    <location>
        <begin position="408"/>
        <end position="682"/>
    </location>
</feature>
<keyword evidence="12" id="KW-1185">Reference proteome</keyword>
<dbReference type="InterPro" id="IPR036890">
    <property type="entry name" value="HATPase_C_sf"/>
</dbReference>
<dbReference type="GO" id="GO:0009927">
    <property type="term" value="F:histidine phosphotransfer kinase activity"/>
    <property type="evidence" value="ECO:0007669"/>
    <property type="project" value="TreeGrafter"/>
</dbReference>
<evidence type="ECO:0000259" key="9">
    <source>
        <dbReference type="PROSITE" id="PS50109"/>
    </source>
</evidence>
<evidence type="ECO:0000313" key="12">
    <source>
        <dbReference type="Proteomes" id="UP000077266"/>
    </source>
</evidence>
<feature type="transmembrane region" description="Helical" evidence="8">
    <location>
        <begin position="196"/>
        <end position="219"/>
    </location>
</feature>
<keyword evidence="5" id="KW-0418">Kinase</keyword>
<feature type="region of interest" description="Disordered" evidence="7">
    <location>
        <begin position="519"/>
        <end position="540"/>
    </location>
</feature>
<evidence type="ECO:0000256" key="2">
    <source>
        <dbReference type="ARBA" id="ARBA00012438"/>
    </source>
</evidence>
<feature type="modified residue" description="4-aspartylphosphate" evidence="6">
    <location>
        <position position="1005"/>
    </location>
</feature>
<accession>A0A165ESQ1</accession>
<feature type="transmembrane region" description="Helical" evidence="8">
    <location>
        <begin position="300"/>
        <end position="317"/>
    </location>
</feature>
<keyword evidence="8" id="KW-0812">Transmembrane</keyword>
<feature type="region of interest" description="Disordered" evidence="7">
    <location>
        <begin position="747"/>
        <end position="942"/>
    </location>
</feature>
<dbReference type="Gene3D" id="3.30.565.10">
    <property type="entry name" value="Histidine kinase-like ATPase, C-terminal domain"/>
    <property type="match status" value="1"/>
</dbReference>
<keyword evidence="8" id="KW-1133">Transmembrane helix</keyword>
<dbReference type="Pfam" id="PF00072">
    <property type="entry name" value="Response_reg"/>
    <property type="match status" value="1"/>
</dbReference>
<dbReference type="Gene3D" id="3.40.50.2300">
    <property type="match status" value="1"/>
</dbReference>
<reference evidence="11 12" key="1">
    <citation type="journal article" date="2016" name="Mol. Biol. Evol.">
        <title>Comparative Genomics of Early-Diverging Mushroom-Forming Fungi Provides Insights into the Origins of Lignocellulose Decay Capabilities.</title>
        <authorList>
            <person name="Nagy L.G."/>
            <person name="Riley R."/>
            <person name="Tritt A."/>
            <person name="Adam C."/>
            <person name="Daum C."/>
            <person name="Floudas D."/>
            <person name="Sun H."/>
            <person name="Yadav J.S."/>
            <person name="Pangilinan J."/>
            <person name="Larsson K.H."/>
            <person name="Matsuura K."/>
            <person name="Barry K."/>
            <person name="Labutti K."/>
            <person name="Kuo R."/>
            <person name="Ohm R.A."/>
            <person name="Bhattacharya S.S."/>
            <person name="Shirouzu T."/>
            <person name="Yoshinaga Y."/>
            <person name="Martin F.M."/>
            <person name="Grigoriev I.V."/>
            <person name="Hibbett D.S."/>
        </authorList>
    </citation>
    <scope>NUCLEOTIDE SEQUENCE [LARGE SCALE GENOMIC DNA]</scope>
    <source>
        <strain evidence="11 12">HHB12029</strain>
    </source>
</reference>
<dbReference type="InParanoid" id="A0A165ESQ1"/>
<feature type="compositionally biased region" description="Basic and acidic residues" evidence="7">
    <location>
        <begin position="519"/>
        <end position="538"/>
    </location>
</feature>
<feature type="domain" description="Response regulatory" evidence="10">
    <location>
        <begin position="948"/>
        <end position="1070"/>
    </location>
</feature>
<dbReference type="Pfam" id="PF00512">
    <property type="entry name" value="HisKA"/>
    <property type="match status" value="1"/>
</dbReference>
<dbReference type="InterPro" id="IPR001789">
    <property type="entry name" value="Sig_transdc_resp-reg_receiver"/>
</dbReference>
<dbReference type="SUPFAM" id="SSF52172">
    <property type="entry name" value="CheY-like"/>
    <property type="match status" value="1"/>
</dbReference>
<dbReference type="EMBL" id="KV426121">
    <property type="protein sequence ID" value="KZV87594.1"/>
    <property type="molecule type" value="Genomic_DNA"/>
</dbReference>
<evidence type="ECO:0000256" key="1">
    <source>
        <dbReference type="ARBA" id="ARBA00000085"/>
    </source>
</evidence>
<evidence type="ECO:0000256" key="7">
    <source>
        <dbReference type="SAM" id="MobiDB-lite"/>
    </source>
</evidence>
<dbReference type="CDD" id="cd17546">
    <property type="entry name" value="REC_hyHK_CKI1_RcsC-like"/>
    <property type="match status" value="1"/>
</dbReference>
<protein>
    <recommendedName>
        <fullName evidence="2">histidine kinase</fullName>
        <ecNumber evidence="2">2.7.13.3</ecNumber>
    </recommendedName>
</protein>
<dbReference type="InterPro" id="IPR003661">
    <property type="entry name" value="HisK_dim/P_dom"/>
</dbReference>
<dbReference type="Proteomes" id="UP000077266">
    <property type="component" value="Unassembled WGS sequence"/>
</dbReference>
<evidence type="ECO:0000313" key="11">
    <source>
        <dbReference type="EMBL" id="KZV87594.1"/>
    </source>
</evidence>
<proteinExistence type="predicted"/>
<dbReference type="SMART" id="SM00387">
    <property type="entry name" value="HATPase_c"/>
    <property type="match status" value="1"/>
</dbReference>
<dbReference type="GO" id="GO:0000155">
    <property type="term" value="F:phosphorelay sensor kinase activity"/>
    <property type="evidence" value="ECO:0007669"/>
    <property type="project" value="InterPro"/>
</dbReference>
<evidence type="ECO:0000256" key="3">
    <source>
        <dbReference type="ARBA" id="ARBA00022553"/>
    </source>
</evidence>
<dbReference type="EC" id="2.7.13.3" evidence="2"/>
<dbReference type="OrthoDB" id="60033at2759"/>
<feature type="compositionally biased region" description="Polar residues" evidence="7">
    <location>
        <begin position="1103"/>
        <end position="1114"/>
    </location>
</feature>
<evidence type="ECO:0000256" key="8">
    <source>
        <dbReference type="SAM" id="Phobius"/>
    </source>
</evidence>
<dbReference type="SUPFAM" id="SSF47384">
    <property type="entry name" value="Homodimeric domain of signal transducing histidine kinase"/>
    <property type="match status" value="1"/>
</dbReference>
<feature type="compositionally biased region" description="Polar residues" evidence="7">
    <location>
        <begin position="791"/>
        <end position="816"/>
    </location>
</feature>
<keyword evidence="4" id="KW-0808">Transferase</keyword>
<feature type="transmembrane region" description="Helical" evidence="8">
    <location>
        <begin position="225"/>
        <end position="244"/>
    </location>
</feature>
<evidence type="ECO:0000256" key="4">
    <source>
        <dbReference type="ARBA" id="ARBA00022679"/>
    </source>
</evidence>
<dbReference type="Pfam" id="PF02518">
    <property type="entry name" value="HATPase_c"/>
    <property type="match status" value="1"/>
</dbReference>
<feature type="transmembrane region" description="Helical" evidence="8">
    <location>
        <begin position="256"/>
        <end position="280"/>
    </location>
</feature>
<evidence type="ECO:0000256" key="6">
    <source>
        <dbReference type="PROSITE-ProRule" id="PRU00169"/>
    </source>
</evidence>
<keyword evidence="8" id="KW-0472">Membrane</keyword>
<name>A0A165ESQ1_EXIGL</name>
<dbReference type="Gene3D" id="1.10.287.130">
    <property type="match status" value="1"/>
</dbReference>
<sequence>MAAAEPIVRDAAYEYEGGPGLPYPASSSSRKRRIPLVRISQTPLRVHWAKIRHKFGTASAPSESLVDGSTTEASSHAPLAVAPQIPAGANEDEAPVDVVVVDREFHLNGTETAPSTTASRNSREKSATGSFPGGHGGIATTAGAESSMVSRASIFSRLVPRSAIRGVHHFFDMGSELQPNVERQYRKEQWHLSKRLALMSSLFFVLNWILGVAFILRPLPLPDKIVYYGIFPVLSVPLPFLVAFDFPRDHNRIYQIYLALCIWAWSTYMAIYINLCSFYGNTPEVVHSTNGLHCNGKDFIGLFYYTTALQTIGLFALHQNRTAAVASATSFFVVLAAAVVPHKTTMARQAINFVVYEIFVIYAHYKKESSDRRLYHMREELKNQYRATQKAQVAERKAGDSKRRLTSYIFHEVRVPLNTAMLATQNMEAGGAVPKAQEIEFRALQGSLGMMSKVLNDVLDFNRMDAGRFESVARPYALHTAIQSMFSPLKLAAEAKGVEAELYLDPRVDEVAREAARMRRVADGDEEKHERDDEKVGEPGEEEAGIVIGDEMRLRQIVNNLTSNATKFTPSGGRITVTTRLIHPAPGATLGPVHQGSDQRMVVRIEVRDTGVGIRGRDLADGGRRLFSPYVQTEIGRVQGGKGSGLGLALVRHIVRLSHGRLGVRSKVNEGSTFWVELSLGVGVGADALAAGGLPAMRGRSEGGGTMSDSSGGGAVGMLFPVTRRTAGVARLSAGVAEFERAMVARRPDPVLEEPPKGSASQLLRQTTRRSAHRQNSYGQRGYDAEPSPASVPSTYLGSTSPARDTSPSEELSSITPDGKDPIGRFSPISPGSMSLGSIPPPSSIEPPPIHDLTPTAAYAPDYNFTPLPPPRGRGSALPTPDSLPSASVGGSPGPSPFVPSPSPFVPSSPSPPQPQATVSPSLAMPPGLIAGTASGMGQGTEKDGRMRVLVVDDDGLTRRLMGRMLARLGCVVDTAEHGQQALEMILANAKGDDSVEPYSVTFLDNQMHVMSGLEMVSRLRELGREDFVVGVTGNALLSDQEEYITAGVDHVLTKPVMEQSLKVMLSLAHERTRQLRRKSGPARADDQNVDHRDKVDDAPSSPAVTNGTAQPASSADPPPIDQLNEKLPAP</sequence>
<dbReference type="InterPro" id="IPR005467">
    <property type="entry name" value="His_kinase_dom"/>
</dbReference>
<dbReference type="AlphaFoldDB" id="A0A165ESQ1"/>
<dbReference type="InterPro" id="IPR004358">
    <property type="entry name" value="Sig_transdc_His_kin-like_C"/>
</dbReference>
<dbReference type="GO" id="GO:0005886">
    <property type="term" value="C:plasma membrane"/>
    <property type="evidence" value="ECO:0007669"/>
    <property type="project" value="TreeGrafter"/>
</dbReference>